<organism evidence="3 4">
    <name type="scientific">Favolaschia claudopus</name>
    <dbReference type="NCBI Taxonomy" id="2862362"/>
    <lineage>
        <taxon>Eukaryota</taxon>
        <taxon>Fungi</taxon>
        <taxon>Dikarya</taxon>
        <taxon>Basidiomycota</taxon>
        <taxon>Agaricomycotina</taxon>
        <taxon>Agaricomycetes</taxon>
        <taxon>Agaricomycetidae</taxon>
        <taxon>Agaricales</taxon>
        <taxon>Marasmiineae</taxon>
        <taxon>Mycenaceae</taxon>
        <taxon>Favolaschia</taxon>
    </lineage>
</organism>
<feature type="non-terminal residue" evidence="3">
    <location>
        <position position="197"/>
    </location>
</feature>
<keyword evidence="4" id="KW-1185">Reference proteome</keyword>
<protein>
    <recommendedName>
        <fullName evidence="2">DUF6535 domain-containing protein</fullName>
    </recommendedName>
</protein>
<dbReference type="AlphaFoldDB" id="A0AAV9ZC14"/>
<feature type="non-terminal residue" evidence="3">
    <location>
        <position position="1"/>
    </location>
</feature>
<accession>A0AAV9ZC14</accession>
<feature type="transmembrane region" description="Helical" evidence="1">
    <location>
        <begin position="57"/>
        <end position="77"/>
    </location>
</feature>
<evidence type="ECO:0000313" key="4">
    <source>
        <dbReference type="Proteomes" id="UP001362999"/>
    </source>
</evidence>
<gene>
    <name evidence="3" type="ORF">R3P38DRAFT_3471867</name>
</gene>
<dbReference type="Proteomes" id="UP001362999">
    <property type="component" value="Unassembled WGS sequence"/>
</dbReference>
<keyword evidence="1" id="KW-0472">Membrane</keyword>
<feature type="transmembrane region" description="Helical" evidence="1">
    <location>
        <begin position="179"/>
        <end position="196"/>
    </location>
</feature>
<keyword evidence="1" id="KW-1133">Transmembrane helix</keyword>
<feature type="transmembrane region" description="Helical" evidence="1">
    <location>
        <begin position="89"/>
        <end position="111"/>
    </location>
</feature>
<keyword evidence="1" id="KW-0812">Transmembrane</keyword>
<comment type="caution">
    <text evidence="3">The sequence shown here is derived from an EMBL/GenBank/DDBJ whole genome shotgun (WGS) entry which is preliminary data.</text>
</comment>
<evidence type="ECO:0000313" key="3">
    <source>
        <dbReference type="EMBL" id="KAK6977649.1"/>
    </source>
</evidence>
<proteinExistence type="predicted"/>
<evidence type="ECO:0000256" key="1">
    <source>
        <dbReference type="SAM" id="Phobius"/>
    </source>
</evidence>
<dbReference type="Pfam" id="PF20153">
    <property type="entry name" value="DUF6535"/>
    <property type="match status" value="1"/>
</dbReference>
<feature type="transmembrane region" description="Helical" evidence="1">
    <location>
        <begin position="153"/>
        <end position="173"/>
    </location>
</feature>
<dbReference type="EMBL" id="JAWWNJ010000166">
    <property type="protein sequence ID" value="KAK6977649.1"/>
    <property type="molecule type" value="Genomic_DNA"/>
</dbReference>
<feature type="domain" description="DUF6535" evidence="2">
    <location>
        <begin position="81"/>
        <end position="175"/>
    </location>
</feature>
<reference evidence="3 4" key="1">
    <citation type="journal article" date="2024" name="J Genomics">
        <title>Draft genome sequencing and assembly of Favolaschia claudopus CIRM-BRFM 2984 isolated from oak limbs.</title>
        <authorList>
            <person name="Navarro D."/>
            <person name="Drula E."/>
            <person name="Chaduli D."/>
            <person name="Cazenave R."/>
            <person name="Ahrendt S."/>
            <person name="Wang J."/>
            <person name="Lipzen A."/>
            <person name="Daum C."/>
            <person name="Barry K."/>
            <person name="Grigoriev I.V."/>
            <person name="Favel A."/>
            <person name="Rosso M.N."/>
            <person name="Martin F."/>
        </authorList>
    </citation>
    <scope>NUCLEOTIDE SEQUENCE [LARGE SCALE GENOMIC DNA]</scope>
    <source>
        <strain evidence="3 4">CIRM-BRFM 2984</strain>
    </source>
</reference>
<evidence type="ECO:0000259" key="2">
    <source>
        <dbReference type="Pfam" id="PF20153"/>
    </source>
</evidence>
<name>A0AAV9ZC14_9AGAR</name>
<sequence length="197" mass="22041">FSHLCLTRNPRLHSAIMELKPKPPTTDKKTTFWNGYMALANEYDKEFLQRYGTDLDASLIFAGLFSAVTSAFIIQIQPEFESTPHPLTVIAQSLLYVSLGSTLLAALLAVLGKQWLMYYSAAGERGTIETRGLERQRKLDGLNKWKFEVIMQLFPLLLQFGLFIFAAALSVYLWKIHHVLANIVLGITSGGAIAYLA</sequence>
<dbReference type="InterPro" id="IPR045338">
    <property type="entry name" value="DUF6535"/>
</dbReference>